<dbReference type="Gene3D" id="3.40.50.300">
    <property type="entry name" value="P-loop containing nucleotide triphosphate hydrolases"/>
    <property type="match status" value="2"/>
</dbReference>
<feature type="compositionally biased region" description="Low complexity" evidence="5">
    <location>
        <begin position="390"/>
        <end position="401"/>
    </location>
</feature>
<feature type="domain" description="Rad50/SbcC-type AAA" evidence="6">
    <location>
        <begin position="5"/>
        <end position="181"/>
    </location>
</feature>
<evidence type="ECO:0000313" key="8">
    <source>
        <dbReference type="Proteomes" id="UP001601992"/>
    </source>
</evidence>
<dbReference type="EMBL" id="JBIAQY010000001">
    <property type="protein sequence ID" value="MFF3566347.1"/>
    <property type="molecule type" value="Genomic_DNA"/>
</dbReference>
<name>A0ABW6RQU9_9NOCA</name>
<keyword evidence="8" id="KW-1185">Reference proteome</keyword>
<dbReference type="Pfam" id="PF13476">
    <property type="entry name" value="AAA_23"/>
    <property type="match status" value="1"/>
</dbReference>
<proteinExistence type="inferred from homology"/>
<reference evidence="7 8" key="1">
    <citation type="submission" date="2024-10" db="EMBL/GenBank/DDBJ databases">
        <title>The Natural Products Discovery Center: Release of the First 8490 Sequenced Strains for Exploring Actinobacteria Biosynthetic Diversity.</title>
        <authorList>
            <person name="Kalkreuter E."/>
            <person name="Kautsar S.A."/>
            <person name="Yang D."/>
            <person name="Bader C.D."/>
            <person name="Teijaro C.N."/>
            <person name="Fluegel L."/>
            <person name="Davis C.M."/>
            <person name="Simpson J.R."/>
            <person name="Lauterbach L."/>
            <person name="Steele A.D."/>
            <person name="Gui C."/>
            <person name="Meng S."/>
            <person name="Li G."/>
            <person name="Viehrig K."/>
            <person name="Ye F."/>
            <person name="Su P."/>
            <person name="Kiefer A.F."/>
            <person name="Nichols A."/>
            <person name="Cepeda A.J."/>
            <person name="Yan W."/>
            <person name="Fan B."/>
            <person name="Jiang Y."/>
            <person name="Adhikari A."/>
            <person name="Zheng C.-J."/>
            <person name="Schuster L."/>
            <person name="Cowan T.M."/>
            <person name="Smanski M.J."/>
            <person name="Chevrette M.G."/>
            <person name="De Carvalho L.P.S."/>
            <person name="Shen B."/>
        </authorList>
    </citation>
    <scope>NUCLEOTIDE SEQUENCE [LARGE SCALE GENOMIC DNA]</scope>
    <source>
        <strain evidence="7 8">NPDC002593</strain>
    </source>
</reference>
<feature type="region of interest" description="Disordered" evidence="5">
    <location>
        <begin position="387"/>
        <end position="444"/>
    </location>
</feature>
<comment type="subunit">
    <text evidence="2">Heterodimer of SbcC and SbcD.</text>
</comment>
<feature type="region of interest" description="Disordered" evidence="5">
    <location>
        <begin position="834"/>
        <end position="855"/>
    </location>
</feature>
<comment type="similarity">
    <text evidence="1">Belongs to the SMC family. SbcC subfamily.</text>
</comment>
<organism evidence="7 8">
    <name type="scientific">Nocardia jiangxiensis</name>
    <dbReference type="NCBI Taxonomy" id="282685"/>
    <lineage>
        <taxon>Bacteria</taxon>
        <taxon>Bacillati</taxon>
        <taxon>Actinomycetota</taxon>
        <taxon>Actinomycetes</taxon>
        <taxon>Mycobacteriales</taxon>
        <taxon>Nocardiaceae</taxon>
        <taxon>Nocardia</taxon>
    </lineage>
</organism>
<keyword evidence="4" id="KW-0175">Coiled coil</keyword>
<evidence type="ECO:0000259" key="6">
    <source>
        <dbReference type="Pfam" id="PF13476"/>
    </source>
</evidence>
<gene>
    <name evidence="7" type="ORF">ACFYXQ_01040</name>
</gene>
<feature type="compositionally biased region" description="Low complexity" evidence="5">
    <location>
        <begin position="835"/>
        <end position="849"/>
    </location>
</feature>
<comment type="caution">
    <text evidence="7">The sequence shown here is derived from an EMBL/GenBank/DDBJ whole genome shotgun (WGS) entry which is preliminary data.</text>
</comment>
<dbReference type="Pfam" id="PF13558">
    <property type="entry name" value="SbcC_Walker_B"/>
    <property type="match status" value="1"/>
</dbReference>
<evidence type="ECO:0000256" key="5">
    <source>
        <dbReference type="SAM" id="MobiDB-lite"/>
    </source>
</evidence>
<dbReference type="PANTHER" id="PTHR32114">
    <property type="entry name" value="ABC TRANSPORTER ABCH.3"/>
    <property type="match status" value="1"/>
</dbReference>
<feature type="compositionally biased region" description="Basic and acidic residues" evidence="5">
    <location>
        <begin position="662"/>
        <end position="671"/>
    </location>
</feature>
<evidence type="ECO:0000256" key="1">
    <source>
        <dbReference type="ARBA" id="ARBA00006930"/>
    </source>
</evidence>
<sequence length="1330" mass="141015">MRLHRLELTAFGPFADTAVVDFDVLGGDGLFLLHGQTGAGKTTVLDAIAFALYGKVPGARGDSKRLHSDHADPQTPPRVVLEATLGGRRLRLIRSPEFRRPKKRGEGWRDEQPKATLEWLDGRGQNLSRLSDIGDEVIRLLGMSADQFFQVVLLPQGDFARFLRSENEDREKLLEKLFDTERFGTAEQWLTQRRRDSTADLDAQRQSIDRLVGQVVVSAGVGATETVGPLEATEWSQQLLTTARAAVLTTKSELAQRQADSTDAHAAAEQQRRLHDRHRRLSAARSQLEAYASTAELRARRRIELDQSRRAEPVAAALEEARTAATALRRRTGETRDLAERLAARLLEPPSAELPGTVWAAADLAAAELADTDLAAELTAIAPVPDQNRSAGTAFEESAGSGAAGPGEIDRAASDPADRGDQSSFVESDTLVHDPSTSTRDGQGAALEMSADGDSAADLVAGASTSGSGTSADHVAGAALVGEGSEGCESGARGEAGVDQTPVGYVELELFSIDPAPGADVGGAGESSSGDGGDRRRRGSSEATARRGNAARKTAKTVAGDRPLRVVDSVADWAADDSEPGLFSVELPPVVDASSAEESPVVGEDSAAETDGSAGEFEAERSGHSEAIANSAVREGKSTAGVHDSSAGPVADQFGGDADADSDVRETLRGDDSDVELTGIDAAIQRWSAQIGALDEVRTDAESAQRVSVELARLRKEQSSLQSGMAKVSAARAAMPEAIAALDVRVREAEQAAAGLAGLQAECERLRTASEAATGLATRRTELARATTAFESARVAHVDAREHTLAIRERRLAGMAAELAGALADGQPCSVCGSADHPAPAQPTAAAASKADEERAVAAEHTAESARDRTKSRVSELENDIAVLVARGGEGDRAELSAELNVATERYKSARRAGARVEELTTELNRLRAEETRLQNELRELEIRSSAVEEGLIAADRRMAELTDRLRLAAGADRTVDRRRARLDTLVRDATELRTARTEAGAAREQVTTLARRVEQLARGAELVTLADVVVPENGSEPDYSVLAAYAKVVAAATRTAQEQSAIESELTEADSKRAHAEATLAEPDIQAAADAELGDIQELEARVAQARTALDAAVAAHAQAEHRVQQLEELGTQLWAAVDRITPMQRAHEELAGLADVVAGRGENNRRMSLRSYVLAARLEEVAIAGSVRLRRMSGGRYEFVHTDVAGRNGRRGGLGLDIRDDYTGAIRPAKTLSGGETFMASLALALGLADVVAAESGGLVMDTLFIDEGFGSLDADTLDAVMGVLDDLRSGGRVVGIVSHVDEMRQRIPSRLHVIRQPTGSHLKTIVA</sequence>
<feature type="region of interest" description="Disordered" evidence="5">
    <location>
        <begin position="514"/>
        <end position="558"/>
    </location>
</feature>
<evidence type="ECO:0000256" key="4">
    <source>
        <dbReference type="SAM" id="Coils"/>
    </source>
</evidence>
<evidence type="ECO:0000256" key="2">
    <source>
        <dbReference type="ARBA" id="ARBA00011322"/>
    </source>
</evidence>
<dbReference type="Proteomes" id="UP001601992">
    <property type="component" value="Unassembled WGS sequence"/>
</dbReference>
<feature type="region of interest" description="Disordered" evidence="5">
    <location>
        <begin position="594"/>
        <end position="671"/>
    </location>
</feature>
<dbReference type="PANTHER" id="PTHR32114:SF2">
    <property type="entry name" value="ABC TRANSPORTER ABCH.3"/>
    <property type="match status" value="1"/>
</dbReference>
<feature type="coiled-coil region" evidence="4">
    <location>
        <begin position="867"/>
        <end position="944"/>
    </location>
</feature>
<evidence type="ECO:0000313" key="7">
    <source>
        <dbReference type="EMBL" id="MFF3566347.1"/>
    </source>
</evidence>
<dbReference type="InterPro" id="IPR038729">
    <property type="entry name" value="Rad50/SbcC_AAA"/>
</dbReference>
<feature type="compositionally biased region" description="Basic and acidic residues" evidence="5">
    <location>
        <begin position="408"/>
        <end position="421"/>
    </location>
</feature>
<dbReference type="RefSeq" id="WP_051193619.1">
    <property type="nucleotide sequence ID" value="NZ_JBIAQY010000001.1"/>
</dbReference>
<dbReference type="SUPFAM" id="SSF52540">
    <property type="entry name" value="P-loop containing nucleoside triphosphate hydrolases"/>
    <property type="match status" value="1"/>
</dbReference>
<dbReference type="InterPro" id="IPR027417">
    <property type="entry name" value="P-loop_NTPase"/>
</dbReference>
<evidence type="ECO:0000256" key="3">
    <source>
        <dbReference type="ARBA" id="ARBA00013368"/>
    </source>
</evidence>
<feature type="coiled-coil region" evidence="4">
    <location>
        <begin position="1090"/>
        <end position="1131"/>
    </location>
</feature>
<accession>A0ABW6RQU9</accession>
<protein>
    <recommendedName>
        <fullName evidence="3">Nuclease SbcCD subunit C</fullName>
    </recommendedName>
</protein>